<proteinExistence type="predicted"/>
<feature type="signal peptide" evidence="1">
    <location>
        <begin position="1"/>
        <end position="21"/>
    </location>
</feature>
<comment type="caution">
    <text evidence="2">The sequence shown here is derived from an EMBL/GenBank/DDBJ whole genome shotgun (WGS) entry which is preliminary data.</text>
</comment>
<gene>
    <name evidence="2" type="ORF">BGZ95_002340</name>
</gene>
<name>A0AAD4H4C6_9FUNG</name>
<evidence type="ECO:0000313" key="2">
    <source>
        <dbReference type="EMBL" id="KAG0268719.1"/>
    </source>
</evidence>
<dbReference type="PROSITE" id="PS51257">
    <property type="entry name" value="PROKAR_LIPOPROTEIN"/>
    <property type="match status" value="1"/>
</dbReference>
<accession>A0AAD4H4C6</accession>
<keyword evidence="3" id="KW-1185">Reference proteome</keyword>
<dbReference type="EMBL" id="JAAAIL010001497">
    <property type="protein sequence ID" value="KAG0268719.1"/>
    <property type="molecule type" value="Genomic_DNA"/>
</dbReference>
<evidence type="ECO:0000256" key="1">
    <source>
        <dbReference type="SAM" id="SignalP"/>
    </source>
</evidence>
<dbReference type="Proteomes" id="UP001194580">
    <property type="component" value="Unassembled WGS sequence"/>
</dbReference>
<sequence>MFKTLLPVLVLAQSCILAVNASHYISYALRGGGIIQHAGICLHDHTGLLMRDHDAFGSGVQNYGFHKNGWSLNVNWRNRDVSLQGHGTFGFQGFAKDWDNHHWDGCWDTPGAPPCSDFKAKAYQECASYFKSVVWKN</sequence>
<organism evidence="2 3">
    <name type="scientific">Linnemannia exigua</name>
    <dbReference type="NCBI Taxonomy" id="604196"/>
    <lineage>
        <taxon>Eukaryota</taxon>
        <taxon>Fungi</taxon>
        <taxon>Fungi incertae sedis</taxon>
        <taxon>Mucoromycota</taxon>
        <taxon>Mortierellomycotina</taxon>
        <taxon>Mortierellomycetes</taxon>
        <taxon>Mortierellales</taxon>
        <taxon>Mortierellaceae</taxon>
        <taxon>Linnemannia</taxon>
    </lineage>
</organism>
<feature type="chain" id="PRO_5042062509" evidence="1">
    <location>
        <begin position="22"/>
        <end position="137"/>
    </location>
</feature>
<evidence type="ECO:0000313" key="3">
    <source>
        <dbReference type="Proteomes" id="UP001194580"/>
    </source>
</evidence>
<reference evidence="2" key="1">
    <citation type="journal article" date="2020" name="Fungal Divers.">
        <title>Resolving the Mortierellaceae phylogeny through synthesis of multi-gene phylogenetics and phylogenomics.</title>
        <authorList>
            <person name="Vandepol N."/>
            <person name="Liber J."/>
            <person name="Desiro A."/>
            <person name="Na H."/>
            <person name="Kennedy M."/>
            <person name="Barry K."/>
            <person name="Grigoriev I.V."/>
            <person name="Miller A.N."/>
            <person name="O'Donnell K."/>
            <person name="Stajich J.E."/>
            <person name="Bonito G."/>
        </authorList>
    </citation>
    <scope>NUCLEOTIDE SEQUENCE</scope>
    <source>
        <strain evidence="2">NRRL 28262</strain>
    </source>
</reference>
<protein>
    <submittedName>
        <fullName evidence="2">Uncharacterized protein</fullName>
    </submittedName>
</protein>
<keyword evidence="1" id="KW-0732">Signal</keyword>
<dbReference type="AlphaFoldDB" id="A0AAD4H4C6"/>